<dbReference type="EMBL" id="CASHTH010002982">
    <property type="protein sequence ID" value="CAI8038184.1"/>
    <property type="molecule type" value="Genomic_DNA"/>
</dbReference>
<gene>
    <name evidence="1" type="ORF">GBAR_LOCUS21292</name>
</gene>
<accession>A0AA35WZ34</accession>
<name>A0AA35WZ34_GEOBA</name>
<keyword evidence="2" id="KW-1185">Reference proteome</keyword>
<comment type="caution">
    <text evidence="1">The sequence shown here is derived from an EMBL/GenBank/DDBJ whole genome shotgun (WGS) entry which is preliminary data.</text>
</comment>
<dbReference type="Proteomes" id="UP001174909">
    <property type="component" value="Unassembled WGS sequence"/>
</dbReference>
<sequence>MVSSLHMLSTPRALSRTKRICLPTWQRNSTLSLRCSSPCFSSSQM</sequence>
<protein>
    <submittedName>
        <fullName evidence="1">Uncharacterized protein</fullName>
    </submittedName>
</protein>
<reference evidence="1" key="1">
    <citation type="submission" date="2023-03" db="EMBL/GenBank/DDBJ databases">
        <authorList>
            <person name="Steffen K."/>
            <person name="Cardenas P."/>
        </authorList>
    </citation>
    <scope>NUCLEOTIDE SEQUENCE</scope>
</reference>
<proteinExistence type="predicted"/>
<evidence type="ECO:0000313" key="1">
    <source>
        <dbReference type="EMBL" id="CAI8038184.1"/>
    </source>
</evidence>
<evidence type="ECO:0000313" key="2">
    <source>
        <dbReference type="Proteomes" id="UP001174909"/>
    </source>
</evidence>
<organism evidence="1 2">
    <name type="scientific">Geodia barretti</name>
    <name type="common">Barrett's horny sponge</name>
    <dbReference type="NCBI Taxonomy" id="519541"/>
    <lineage>
        <taxon>Eukaryota</taxon>
        <taxon>Metazoa</taxon>
        <taxon>Porifera</taxon>
        <taxon>Demospongiae</taxon>
        <taxon>Heteroscleromorpha</taxon>
        <taxon>Tetractinellida</taxon>
        <taxon>Astrophorina</taxon>
        <taxon>Geodiidae</taxon>
        <taxon>Geodia</taxon>
    </lineage>
</organism>
<dbReference type="AlphaFoldDB" id="A0AA35WZ34"/>